<proteinExistence type="predicted"/>
<dbReference type="OrthoDB" id="6283527at2759"/>
<reference evidence="2 3" key="1">
    <citation type="submission" date="2016-04" db="EMBL/GenBank/DDBJ databases">
        <title>The genome of Intoshia linei affirms orthonectids as highly simplified spiralians.</title>
        <authorList>
            <person name="Mikhailov K.V."/>
            <person name="Slusarev G.S."/>
            <person name="Nikitin M.A."/>
            <person name="Logacheva M.D."/>
            <person name="Penin A."/>
            <person name="Aleoshin V."/>
            <person name="Panchin Y.V."/>
        </authorList>
    </citation>
    <scope>NUCLEOTIDE SEQUENCE [LARGE SCALE GENOMIC DNA]</scope>
    <source>
        <strain evidence="2">Intl2013</strain>
        <tissue evidence="2">Whole animal</tissue>
    </source>
</reference>
<dbReference type="Pfam" id="PF00629">
    <property type="entry name" value="MAM"/>
    <property type="match status" value="1"/>
</dbReference>
<dbReference type="InterPro" id="IPR013320">
    <property type="entry name" value="ConA-like_dom_sf"/>
</dbReference>
<dbReference type="Proteomes" id="UP000078046">
    <property type="component" value="Unassembled WGS sequence"/>
</dbReference>
<dbReference type="InterPro" id="IPR000998">
    <property type="entry name" value="MAM_dom"/>
</dbReference>
<evidence type="ECO:0000313" key="2">
    <source>
        <dbReference type="EMBL" id="OAF70842.1"/>
    </source>
</evidence>
<sequence length="118" mass="13509">MLDSKFSTEGRKTMLTSPYVVLRQTGCLKFDMYMNILKHDIIFSLSVYTQRIKNDLIAKFIKSFGASWQKINLNLEKGSYHIVFEATTGIPYHSDISIDSINVETGECPNLIGLFKMF</sequence>
<dbReference type="PROSITE" id="PS50060">
    <property type="entry name" value="MAM_2"/>
    <property type="match status" value="1"/>
</dbReference>
<comment type="caution">
    <text evidence="2">The sequence shown here is derived from an EMBL/GenBank/DDBJ whole genome shotgun (WGS) entry which is preliminary data.</text>
</comment>
<evidence type="ECO:0000259" key="1">
    <source>
        <dbReference type="PROSITE" id="PS50060"/>
    </source>
</evidence>
<gene>
    <name evidence="2" type="ORF">A3Q56_01424</name>
</gene>
<keyword evidence="3" id="KW-1185">Reference proteome</keyword>
<name>A0A177BB23_9BILA</name>
<dbReference type="SUPFAM" id="SSF49899">
    <property type="entry name" value="Concanavalin A-like lectins/glucanases"/>
    <property type="match status" value="1"/>
</dbReference>
<dbReference type="GO" id="GO:0016020">
    <property type="term" value="C:membrane"/>
    <property type="evidence" value="ECO:0007669"/>
    <property type="project" value="InterPro"/>
</dbReference>
<protein>
    <recommendedName>
        <fullName evidence="1">MAM domain-containing protein</fullName>
    </recommendedName>
</protein>
<dbReference type="Gene3D" id="2.60.120.200">
    <property type="match status" value="1"/>
</dbReference>
<dbReference type="AlphaFoldDB" id="A0A177BB23"/>
<dbReference type="EMBL" id="LWCA01000106">
    <property type="protein sequence ID" value="OAF70842.1"/>
    <property type="molecule type" value="Genomic_DNA"/>
</dbReference>
<organism evidence="2 3">
    <name type="scientific">Intoshia linei</name>
    <dbReference type="NCBI Taxonomy" id="1819745"/>
    <lineage>
        <taxon>Eukaryota</taxon>
        <taxon>Metazoa</taxon>
        <taxon>Spiralia</taxon>
        <taxon>Lophotrochozoa</taxon>
        <taxon>Mesozoa</taxon>
        <taxon>Orthonectida</taxon>
        <taxon>Rhopaluridae</taxon>
        <taxon>Intoshia</taxon>
    </lineage>
</organism>
<accession>A0A177BB23</accession>
<feature type="domain" description="MAM" evidence="1">
    <location>
        <begin position="1"/>
        <end position="110"/>
    </location>
</feature>
<evidence type="ECO:0000313" key="3">
    <source>
        <dbReference type="Proteomes" id="UP000078046"/>
    </source>
</evidence>